<evidence type="ECO:0000256" key="1">
    <source>
        <dbReference type="ARBA" id="ARBA00001933"/>
    </source>
</evidence>
<evidence type="ECO:0000313" key="4">
    <source>
        <dbReference type="EMBL" id="MBC9785124.1"/>
    </source>
</evidence>
<keyword evidence="5" id="KW-1185">Reference proteome</keyword>
<proteinExistence type="predicted"/>
<sequence length="407" mass="44527">MDATIHWISNSMQKTGDAGTSTSFLSRKEIHKAKQFHMSFPEYSATPLQNLTGLAKTLGISGVYVKDESYRFGLNAFKVLGGSYAIARHLAKRLGRDIGELPYHVLISPEVKSQLGEITFATTTDGNHGRGVAWTAKQLRQKSVVYMPKGSSLYRLEKIREEGAHACITDSNYDDTVRMTAEQAEKHGWVIVQDTAWEGYEEIPTWIMQGYGTMAAEALEQLQLIGVEKPTHIFVQAGVGSLAGAVQGFFQDIFQGDRPKLVIVEPDQADCFYRSGLAGDGNPRAVGGDMATIMAGLACGEPNRIGWEILRDYCDMFVSCPDWVAAKGMRILGNPLGTDPRVVSGESGAVTLGLLETFLLDKQYEAAREALGLTADSRVLLFSTEGNTDPNKYLSIAWDGECPVPRD</sequence>
<feature type="domain" description="Tryptophan synthase beta chain-like PALP" evidence="3">
    <location>
        <begin position="43"/>
        <end position="358"/>
    </location>
</feature>
<dbReference type="NCBIfam" id="NF006058">
    <property type="entry name" value="PRK08206.1"/>
    <property type="match status" value="1"/>
</dbReference>
<keyword evidence="2" id="KW-0663">Pyridoxal phosphate</keyword>
<dbReference type="PANTHER" id="PTHR42937:SF1">
    <property type="entry name" value="DIAMINOPROPIONATE AMMONIA-LYASE"/>
    <property type="match status" value="1"/>
</dbReference>
<accession>A0ABR7T5K9</accession>
<evidence type="ECO:0000313" key="5">
    <source>
        <dbReference type="Proteomes" id="UP000617402"/>
    </source>
</evidence>
<protein>
    <submittedName>
        <fullName evidence="4">Diaminopropionate ammonia-lyase</fullName>
        <ecNumber evidence="4">4.3.1.15</ecNumber>
    </submittedName>
</protein>
<dbReference type="InterPro" id="IPR001926">
    <property type="entry name" value="TrpB-like_PALP"/>
</dbReference>
<comment type="cofactor">
    <cofactor evidence="1">
        <name>pyridoxal 5'-phosphate</name>
        <dbReference type="ChEBI" id="CHEBI:597326"/>
    </cofactor>
</comment>
<dbReference type="Proteomes" id="UP000617402">
    <property type="component" value="Unassembled WGS sequence"/>
</dbReference>
<dbReference type="CDD" id="cd00640">
    <property type="entry name" value="Trp-synth-beta_II"/>
    <property type="match status" value="1"/>
</dbReference>
<comment type="caution">
    <text evidence="4">The sequence shown here is derived from an EMBL/GenBank/DDBJ whole genome shotgun (WGS) entry which is preliminary data.</text>
</comment>
<dbReference type="Gene3D" id="3.40.50.1100">
    <property type="match status" value="2"/>
</dbReference>
<dbReference type="PANTHER" id="PTHR42937">
    <property type="match status" value="1"/>
</dbReference>
<dbReference type="NCBIfam" id="TIGR01747">
    <property type="entry name" value="diampropi_NH3ly"/>
    <property type="match status" value="1"/>
</dbReference>
<dbReference type="RefSeq" id="WP_188040625.1">
    <property type="nucleotide sequence ID" value="NZ_JACVHF010000011.1"/>
</dbReference>
<dbReference type="InterPro" id="IPR036052">
    <property type="entry name" value="TrpB-like_PALP_sf"/>
</dbReference>
<evidence type="ECO:0000259" key="3">
    <source>
        <dbReference type="Pfam" id="PF00291"/>
    </source>
</evidence>
<dbReference type="EC" id="4.3.1.15" evidence="4"/>
<organism evidence="4 5">
    <name type="scientific">Heliobacterium chlorum</name>
    <dbReference type="NCBI Taxonomy" id="2698"/>
    <lineage>
        <taxon>Bacteria</taxon>
        <taxon>Bacillati</taxon>
        <taxon>Bacillota</taxon>
        <taxon>Clostridia</taxon>
        <taxon>Eubacteriales</taxon>
        <taxon>Heliobacteriaceae</taxon>
        <taxon>Heliobacterium</taxon>
    </lineage>
</organism>
<dbReference type="SUPFAM" id="SSF53686">
    <property type="entry name" value="Tryptophan synthase beta subunit-like PLP-dependent enzymes"/>
    <property type="match status" value="1"/>
</dbReference>
<dbReference type="InterPro" id="IPR019871">
    <property type="entry name" value="DiNH2propionate_NH3-lyase_sub"/>
</dbReference>
<keyword evidence="4" id="KW-0456">Lyase</keyword>
<dbReference type="GO" id="GO:0008838">
    <property type="term" value="F:diaminopropionate ammonia-lyase activity"/>
    <property type="evidence" value="ECO:0007669"/>
    <property type="project" value="UniProtKB-EC"/>
</dbReference>
<gene>
    <name evidence="4" type="primary">dpaL</name>
    <name evidence="4" type="ORF">H1S01_11455</name>
</gene>
<evidence type="ECO:0000256" key="2">
    <source>
        <dbReference type="ARBA" id="ARBA00022898"/>
    </source>
</evidence>
<dbReference type="EMBL" id="JACVHF010000011">
    <property type="protein sequence ID" value="MBC9785124.1"/>
    <property type="molecule type" value="Genomic_DNA"/>
</dbReference>
<dbReference type="InterPro" id="IPR010081">
    <property type="entry name" value="DiNH2opropionate_NH3_lyase"/>
</dbReference>
<reference evidence="4 5" key="1">
    <citation type="submission" date="2020-07" db="EMBL/GenBank/DDBJ databases">
        <title>Draft whole-genome sequence of Heliobacterium chlorum DSM 3682, type strain.</title>
        <authorList>
            <person name="Kyndt J.A."/>
            <person name="Meyer T.E."/>
            <person name="Imhoff J.F."/>
        </authorList>
    </citation>
    <scope>NUCLEOTIDE SEQUENCE [LARGE SCALE GENOMIC DNA]</scope>
    <source>
        <strain evidence="4 5">DSM 3682</strain>
    </source>
</reference>
<dbReference type="Pfam" id="PF00291">
    <property type="entry name" value="PALP"/>
    <property type="match status" value="1"/>
</dbReference>
<name>A0ABR7T5K9_HELCL</name>
<dbReference type="NCBIfam" id="TIGR03528">
    <property type="entry name" value="2_3_DAP_am_ly"/>
    <property type="match status" value="1"/>
</dbReference>